<name>A0A9P6HKC4_9AGAM</name>
<dbReference type="AlphaFoldDB" id="A0A9P6HKC4"/>
<accession>A0A9P6HKC4</accession>
<dbReference type="EMBL" id="WIUZ02000004">
    <property type="protein sequence ID" value="KAF9788725.1"/>
    <property type="molecule type" value="Genomic_DNA"/>
</dbReference>
<keyword evidence="2" id="KW-1185">Reference proteome</keyword>
<reference evidence="1" key="1">
    <citation type="journal article" date="2020" name="Nat. Commun.">
        <title>Large-scale genome sequencing of mycorrhizal fungi provides insights into the early evolution of symbiotic traits.</title>
        <authorList>
            <person name="Miyauchi S."/>
            <person name="Kiss E."/>
            <person name="Kuo A."/>
            <person name="Drula E."/>
            <person name="Kohler A."/>
            <person name="Sanchez-Garcia M."/>
            <person name="Morin E."/>
            <person name="Andreopoulos B."/>
            <person name="Barry K.W."/>
            <person name="Bonito G."/>
            <person name="Buee M."/>
            <person name="Carver A."/>
            <person name="Chen C."/>
            <person name="Cichocki N."/>
            <person name="Clum A."/>
            <person name="Culley D."/>
            <person name="Crous P.W."/>
            <person name="Fauchery L."/>
            <person name="Girlanda M."/>
            <person name="Hayes R.D."/>
            <person name="Keri Z."/>
            <person name="LaButti K."/>
            <person name="Lipzen A."/>
            <person name="Lombard V."/>
            <person name="Magnuson J."/>
            <person name="Maillard F."/>
            <person name="Murat C."/>
            <person name="Nolan M."/>
            <person name="Ohm R.A."/>
            <person name="Pangilinan J."/>
            <person name="Pereira M.F."/>
            <person name="Perotto S."/>
            <person name="Peter M."/>
            <person name="Pfister S."/>
            <person name="Riley R."/>
            <person name="Sitrit Y."/>
            <person name="Stielow J.B."/>
            <person name="Szollosi G."/>
            <person name="Zifcakova L."/>
            <person name="Stursova M."/>
            <person name="Spatafora J.W."/>
            <person name="Tedersoo L."/>
            <person name="Vaario L.M."/>
            <person name="Yamada A."/>
            <person name="Yan M."/>
            <person name="Wang P."/>
            <person name="Xu J."/>
            <person name="Bruns T."/>
            <person name="Baldrian P."/>
            <person name="Vilgalys R."/>
            <person name="Dunand C."/>
            <person name="Henrissat B."/>
            <person name="Grigoriev I.V."/>
            <person name="Hibbett D."/>
            <person name="Nagy L.G."/>
            <person name="Martin F.M."/>
        </authorList>
    </citation>
    <scope>NUCLEOTIDE SEQUENCE</scope>
    <source>
        <strain evidence="1">UH-Tt-Lm1</strain>
    </source>
</reference>
<evidence type="ECO:0000313" key="2">
    <source>
        <dbReference type="Proteomes" id="UP000736335"/>
    </source>
</evidence>
<dbReference type="Gene3D" id="3.40.50.12780">
    <property type="entry name" value="N-terminal domain of ligase-like"/>
    <property type="match status" value="1"/>
</dbReference>
<dbReference type="Proteomes" id="UP000736335">
    <property type="component" value="Unassembled WGS sequence"/>
</dbReference>
<dbReference type="InterPro" id="IPR042099">
    <property type="entry name" value="ANL_N_sf"/>
</dbReference>
<proteinExistence type="predicted"/>
<comment type="caution">
    <text evidence="1">The sequence shown here is derived from an EMBL/GenBank/DDBJ whole genome shotgun (WGS) entry which is preliminary data.</text>
</comment>
<dbReference type="OrthoDB" id="1706066at2759"/>
<dbReference type="SUPFAM" id="SSF56801">
    <property type="entry name" value="Acetyl-CoA synthetase-like"/>
    <property type="match status" value="1"/>
</dbReference>
<evidence type="ECO:0000313" key="1">
    <source>
        <dbReference type="EMBL" id="KAF9788725.1"/>
    </source>
</evidence>
<sequence>MSSPNRVDLVWERVNENDRKSGSVDRVHVQTTPISRRSQESLPDLLAGGVEVTRSHGIPEEVGRGLLIADGWLLGFERYGGLVITCFRTLIKAFAREISTVRGHAIFWPLDHPSKLELSRSVQPMLRTLKGGTPLERCNEQDEAIFWEWDGSGCAGLNVSSKTRKTMALTTYPVVCELTTGFGCKTAFLEVCGLRVLAGSHINELRVGYVMILWEREGESAANQRCPALVTTRAGSRRIRHPGYAVLGIPMHCQDVFMDIQEIGKRLLGNGTYAGGTESIESSYLQISAALGSGLRMTWTPLIPFKTVRSGSFENGDIVWFPEGGLNASYNCVDRWAYTHPDKTAIIYEADEPGEG</sequence>
<gene>
    <name evidence="1" type="ORF">BJ322DRAFT_1019205</name>
</gene>
<protein>
    <submittedName>
        <fullName evidence="1">Uncharacterized protein</fullName>
    </submittedName>
</protein>
<reference evidence="1" key="2">
    <citation type="submission" date="2020-11" db="EMBL/GenBank/DDBJ databases">
        <authorList>
            <consortium name="DOE Joint Genome Institute"/>
            <person name="Kuo A."/>
            <person name="Miyauchi S."/>
            <person name="Kiss E."/>
            <person name="Drula E."/>
            <person name="Kohler A."/>
            <person name="Sanchez-Garcia M."/>
            <person name="Andreopoulos B."/>
            <person name="Barry K.W."/>
            <person name="Bonito G."/>
            <person name="Buee M."/>
            <person name="Carver A."/>
            <person name="Chen C."/>
            <person name="Cichocki N."/>
            <person name="Clum A."/>
            <person name="Culley D."/>
            <person name="Crous P.W."/>
            <person name="Fauchery L."/>
            <person name="Girlanda M."/>
            <person name="Hayes R."/>
            <person name="Keri Z."/>
            <person name="Labutti K."/>
            <person name="Lipzen A."/>
            <person name="Lombard V."/>
            <person name="Magnuson J."/>
            <person name="Maillard F."/>
            <person name="Morin E."/>
            <person name="Murat C."/>
            <person name="Nolan M."/>
            <person name="Ohm R."/>
            <person name="Pangilinan J."/>
            <person name="Pereira M."/>
            <person name="Perotto S."/>
            <person name="Peter M."/>
            <person name="Riley R."/>
            <person name="Sitrit Y."/>
            <person name="Stielow B."/>
            <person name="Szollosi G."/>
            <person name="Zifcakova L."/>
            <person name="Stursova M."/>
            <person name="Spatafora J.W."/>
            <person name="Tedersoo L."/>
            <person name="Vaario L.-M."/>
            <person name="Yamada A."/>
            <person name="Yan M."/>
            <person name="Wang P."/>
            <person name="Xu J."/>
            <person name="Bruns T."/>
            <person name="Baldrian P."/>
            <person name="Vilgalys R."/>
            <person name="Henrissat B."/>
            <person name="Grigoriev I.V."/>
            <person name="Hibbett D."/>
            <person name="Nagy L.G."/>
            <person name="Martin F.M."/>
        </authorList>
    </citation>
    <scope>NUCLEOTIDE SEQUENCE</scope>
    <source>
        <strain evidence="1">UH-Tt-Lm1</strain>
    </source>
</reference>
<organism evidence="1 2">
    <name type="scientific">Thelephora terrestris</name>
    <dbReference type="NCBI Taxonomy" id="56493"/>
    <lineage>
        <taxon>Eukaryota</taxon>
        <taxon>Fungi</taxon>
        <taxon>Dikarya</taxon>
        <taxon>Basidiomycota</taxon>
        <taxon>Agaricomycotina</taxon>
        <taxon>Agaricomycetes</taxon>
        <taxon>Thelephorales</taxon>
        <taxon>Thelephoraceae</taxon>
        <taxon>Thelephora</taxon>
    </lineage>
</organism>